<evidence type="ECO:0000313" key="1">
    <source>
        <dbReference type="EMBL" id="JAD22858.1"/>
    </source>
</evidence>
<proteinExistence type="predicted"/>
<dbReference type="AlphaFoldDB" id="A0A0A8YBX0"/>
<accession>A0A0A8YBX0</accession>
<dbReference type="Pfam" id="PF05684">
    <property type="entry name" value="DUF819"/>
    <property type="match status" value="1"/>
</dbReference>
<dbReference type="EMBL" id="GBRH01275037">
    <property type="protein sequence ID" value="JAD22858.1"/>
    <property type="molecule type" value="Transcribed_RNA"/>
</dbReference>
<protein>
    <submittedName>
        <fullName evidence="1">Uncharacterized protein</fullName>
    </submittedName>
</protein>
<dbReference type="InterPro" id="IPR008537">
    <property type="entry name" value="DUF819"/>
</dbReference>
<reference evidence="1" key="1">
    <citation type="submission" date="2014-09" db="EMBL/GenBank/DDBJ databases">
        <authorList>
            <person name="Magalhaes I.L.F."/>
            <person name="Oliveira U."/>
            <person name="Santos F.R."/>
            <person name="Vidigal T.H.D.A."/>
            <person name="Brescovit A.D."/>
            <person name="Santos A.J."/>
        </authorList>
    </citation>
    <scope>NUCLEOTIDE SEQUENCE</scope>
    <source>
        <tissue evidence="1">Shoot tissue taken approximately 20 cm above the soil surface</tissue>
    </source>
</reference>
<sequence>MRLLGQDSWKISAALMGSYIGGAVNTLPFPKRSAFHRRFSPPVWPPTTSSRPCTS</sequence>
<name>A0A0A8YBX0_ARUDO</name>
<reference evidence="1" key="2">
    <citation type="journal article" date="2015" name="Data Brief">
        <title>Shoot transcriptome of the giant reed, Arundo donax.</title>
        <authorList>
            <person name="Barrero R.A."/>
            <person name="Guerrero F.D."/>
            <person name="Moolhuijzen P."/>
            <person name="Goolsby J.A."/>
            <person name="Tidwell J."/>
            <person name="Bellgard S.E."/>
            <person name="Bellgard M.I."/>
        </authorList>
    </citation>
    <scope>NUCLEOTIDE SEQUENCE</scope>
    <source>
        <tissue evidence="1">Shoot tissue taken approximately 20 cm above the soil surface</tissue>
    </source>
</reference>
<organism evidence="1">
    <name type="scientific">Arundo donax</name>
    <name type="common">Giant reed</name>
    <name type="synonym">Donax arundinaceus</name>
    <dbReference type="NCBI Taxonomy" id="35708"/>
    <lineage>
        <taxon>Eukaryota</taxon>
        <taxon>Viridiplantae</taxon>
        <taxon>Streptophyta</taxon>
        <taxon>Embryophyta</taxon>
        <taxon>Tracheophyta</taxon>
        <taxon>Spermatophyta</taxon>
        <taxon>Magnoliopsida</taxon>
        <taxon>Liliopsida</taxon>
        <taxon>Poales</taxon>
        <taxon>Poaceae</taxon>
        <taxon>PACMAD clade</taxon>
        <taxon>Arundinoideae</taxon>
        <taxon>Arundineae</taxon>
        <taxon>Arundo</taxon>
    </lineage>
</organism>